<evidence type="ECO:0000313" key="1">
    <source>
        <dbReference type="EMBL" id="WOX20679.1"/>
    </source>
</evidence>
<evidence type="ECO:0000313" key="2">
    <source>
        <dbReference type="Proteomes" id="UP001301731"/>
    </source>
</evidence>
<keyword evidence="2" id="KW-1185">Reference proteome</keyword>
<organism evidence="1 2">
    <name type="scientific">Streptomyces solicathayae</name>
    <dbReference type="NCBI Taxonomy" id="3081768"/>
    <lineage>
        <taxon>Bacteria</taxon>
        <taxon>Bacillati</taxon>
        <taxon>Actinomycetota</taxon>
        <taxon>Actinomycetes</taxon>
        <taxon>Kitasatosporales</taxon>
        <taxon>Streptomycetaceae</taxon>
        <taxon>Streptomyces</taxon>
    </lineage>
</organism>
<accession>A0ABZ0LMJ2</accession>
<dbReference type="RefSeq" id="WP_318101373.1">
    <property type="nucleotide sequence ID" value="NZ_CP137573.1"/>
</dbReference>
<reference evidence="1 2" key="1">
    <citation type="submission" date="2023-10" db="EMBL/GenBank/DDBJ databases">
        <title>The genome sequence of Streptomyces sp. HUAS YS2.</title>
        <authorList>
            <person name="Mo P."/>
        </authorList>
    </citation>
    <scope>NUCLEOTIDE SEQUENCE [LARGE SCALE GENOMIC DNA]</scope>
    <source>
        <strain evidence="1 2">HUAS YS2</strain>
    </source>
</reference>
<dbReference type="Proteomes" id="UP001301731">
    <property type="component" value="Chromosome"/>
</dbReference>
<dbReference type="Pfam" id="PF19749">
    <property type="entry name" value="DUF6236"/>
    <property type="match status" value="1"/>
</dbReference>
<dbReference type="EMBL" id="CP137573">
    <property type="protein sequence ID" value="WOX20679.1"/>
    <property type="molecule type" value="Genomic_DNA"/>
</dbReference>
<gene>
    <name evidence="1" type="ORF">R2D22_04445</name>
</gene>
<sequence>MDRFALYYPHIHVRDDDWLKYAALYWPKMARIRPPGYPLQDSPAARELHSARWLLDLEPPVWAAAEVAEPFLELIHEHGAALRDRFGLDRIETWGLPVAEACFGNTGGFSAGGDEPTEDGATWLNPRFGYVHASRVSERLLDSAVDQGLAVVGPGRGGIWVAMHPQLATVYMLALAEQVAAENCLHPITDQTLPHAVMSGWTFERLAVALLDDLPALALAAQAPAARQAPEEAFAFLSFATVIPADLRNVPIEKILDIRVEFGSELDGFREFVADQVQRLGSLEDVRDAGLYLEYLHTEVDREVRARLDDLDDRMRGAGLETARALANVRSVALPPLAALAADAVGVAPALTVPAVVAGCVVGAPFEWRRRRREIAQESPVGYLFQLKRALGPDTLIDKLRRAWPL</sequence>
<name>A0ABZ0LMJ2_9ACTN</name>
<protein>
    <submittedName>
        <fullName evidence="1">DUF6236 family protein</fullName>
    </submittedName>
</protein>
<dbReference type="InterPro" id="IPR046203">
    <property type="entry name" value="DUF6236"/>
</dbReference>
<proteinExistence type="predicted"/>